<dbReference type="AlphaFoldDB" id="A0A9P8PGR9"/>
<dbReference type="GO" id="GO:0006879">
    <property type="term" value="P:intracellular iron ion homeostasis"/>
    <property type="evidence" value="ECO:0007669"/>
    <property type="project" value="TreeGrafter"/>
</dbReference>
<keyword evidence="3" id="KW-0862">Zinc</keyword>
<evidence type="ECO:0000256" key="7">
    <source>
        <dbReference type="ARBA" id="ARBA00023242"/>
    </source>
</evidence>
<dbReference type="PROSITE" id="PS50073">
    <property type="entry name" value="COPPER_FIST_2"/>
    <property type="match status" value="1"/>
</dbReference>
<protein>
    <recommendedName>
        <fullName evidence="8">Copper-fist domain-containing protein</fullName>
    </recommendedName>
</protein>
<dbReference type="GO" id="GO:0005634">
    <property type="term" value="C:nucleus"/>
    <property type="evidence" value="ECO:0007669"/>
    <property type="project" value="UniProtKB-SubCell"/>
</dbReference>
<dbReference type="OrthoDB" id="5600085at2759"/>
<dbReference type="SMART" id="SM01090">
    <property type="entry name" value="Copper-fist"/>
    <property type="match status" value="1"/>
</dbReference>
<dbReference type="PANTHER" id="PTHR28088:SF5">
    <property type="entry name" value="TRANSCRIPTIONAL ACTIVATOR HAA1-RELATED"/>
    <property type="match status" value="1"/>
</dbReference>
<organism evidence="9 10">
    <name type="scientific">Ogataea philodendri</name>
    <dbReference type="NCBI Taxonomy" id="1378263"/>
    <lineage>
        <taxon>Eukaryota</taxon>
        <taxon>Fungi</taxon>
        <taxon>Dikarya</taxon>
        <taxon>Ascomycota</taxon>
        <taxon>Saccharomycotina</taxon>
        <taxon>Pichiomycetes</taxon>
        <taxon>Pichiales</taxon>
        <taxon>Pichiaceae</taxon>
        <taxon>Ogataea</taxon>
    </lineage>
</organism>
<reference evidence="9" key="2">
    <citation type="submission" date="2021-01" db="EMBL/GenBank/DDBJ databases">
        <authorList>
            <person name="Schikora-Tamarit M.A."/>
        </authorList>
    </citation>
    <scope>NUCLEOTIDE SEQUENCE</scope>
    <source>
        <strain evidence="9">CBS6075</strain>
    </source>
</reference>
<dbReference type="Gene3D" id="3.90.430.10">
    <property type="entry name" value="Copper fist DNA-binding domain"/>
    <property type="match status" value="1"/>
</dbReference>
<accession>A0A9P8PGR9</accession>
<keyword evidence="4" id="KW-0186">Copper</keyword>
<dbReference type="SUPFAM" id="SSF57879">
    <property type="entry name" value="Zinc domain conserved in yeast copper-regulated transcription factors"/>
    <property type="match status" value="1"/>
</dbReference>
<evidence type="ECO:0000256" key="6">
    <source>
        <dbReference type="ARBA" id="ARBA00023163"/>
    </source>
</evidence>
<keyword evidence="10" id="KW-1185">Reference proteome</keyword>
<evidence type="ECO:0000256" key="3">
    <source>
        <dbReference type="ARBA" id="ARBA00022833"/>
    </source>
</evidence>
<proteinExistence type="predicted"/>
<dbReference type="PANTHER" id="PTHR28088">
    <property type="entry name" value="TRANSCRIPTIONAL ACTIVATOR HAA1-RELATED"/>
    <property type="match status" value="1"/>
</dbReference>
<evidence type="ECO:0000259" key="8">
    <source>
        <dbReference type="PROSITE" id="PS50073"/>
    </source>
</evidence>
<comment type="caution">
    <text evidence="9">The sequence shown here is derived from an EMBL/GenBank/DDBJ whole genome shotgun (WGS) entry which is preliminary data.</text>
</comment>
<keyword evidence="7" id="KW-0539">Nucleus</keyword>
<keyword evidence="6" id="KW-0804">Transcription</keyword>
<dbReference type="InterPro" id="IPR051763">
    <property type="entry name" value="Copper_Homeo_Regul"/>
</dbReference>
<dbReference type="PROSITE" id="PS01119">
    <property type="entry name" value="COPPER_FIST_1"/>
    <property type="match status" value="1"/>
</dbReference>
<evidence type="ECO:0000256" key="5">
    <source>
        <dbReference type="ARBA" id="ARBA00023015"/>
    </source>
</evidence>
<name>A0A9P8PGR9_9ASCO</name>
<sequence length="273" mass="30198">MILVDGDKYACEQCIRGHRSSQCQHIKRPLVLVRSRGRPATDSSKRIAIVGEELEPAEEHNCSDQNCHCQLTKVSDKSVIVLKANKRQVFNVAKRSLKLLDPVIEIPNKQAGLDLITNRTHGKSSCKPKRAKIEHPQPPMTYDMFVTDSCTVPGSCSCDPDMCNCEFCQVHNTKTAETYAPLSYGKVNVEEYSLSGTPTDDGECFCAADDCGCYNCEKHGRVNGQTVGLQEAALNFLNGLDISELDFDCCCPDDSCNCTNCFKHGRFQNESLS</sequence>
<comment type="subcellular location">
    <subcellularLocation>
        <location evidence="1">Nucleus</location>
    </subcellularLocation>
</comment>
<reference evidence="9" key="1">
    <citation type="journal article" date="2021" name="Open Biol.">
        <title>Shared evolutionary footprints suggest mitochondrial oxidative damage underlies multiple complex I losses in fungi.</title>
        <authorList>
            <person name="Schikora-Tamarit M.A."/>
            <person name="Marcet-Houben M."/>
            <person name="Nosek J."/>
            <person name="Gabaldon T."/>
        </authorList>
    </citation>
    <scope>NUCLEOTIDE SEQUENCE</scope>
    <source>
        <strain evidence="9">CBS6075</strain>
    </source>
</reference>
<dbReference type="RefSeq" id="XP_046064733.1">
    <property type="nucleotide sequence ID" value="XM_046203507.1"/>
</dbReference>
<gene>
    <name evidence="9" type="ORF">OGAPHI_000260</name>
</gene>
<dbReference type="GO" id="GO:0005507">
    <property type="term" value="F:copper ion binding"/>
    <property type="evidence" value="ECO:0007669"/>
    <property type="project" value="InterPro"/>
</dbReference>
<evidence type="ECO:0000256" key="1">
    <source>
        <dbReference type="ARBA" id="ARBA00004123"/>
    </source>
</evidence>
<dbReference type="GO" id="GO:0006878">
    <property type="term" value="P:intracellular copper ion homeostasis"/>
    <property type="evidence" value="ECO:0007669"/>
    <property type="project" value="TreeGrafter"/>
</dbReference>
<evidence type="ECO:0000256" key="2">
    <source>
        <dbReference type="ARBA" id="ARBA00022723"/>
    </source>
</evidence>
<keyword evidence="5" id="KW-0805">Transcription regulation</keyword>
<dbReference type="GO" id="GO:0000978">
    <property type="term" value="F:RNA polymerase II cis-regulatory region sequence-specific DNA binding"/>
    <property type="evidence" value="ECO:0007669"/>
    <property type="project" value="TreeGrafter"/>
</dbReference>
<dbReference type="PRINTS" id="PR00617">
    <property type="entry name" value="COPPERFIST"/>
</dbReference>
<dbReference type="SMART" id="SM00412">
    <property type="entry name" value="Cu_FIST"/>
    <property type="match status" value="1"/>
</dbReference>
<dbReference type="Pfam" id="PF00649">
    <property type="entry name" value="Copper-fist"/>
    <property type="match status" value="1"/>
</dbReference>
<evidence type="ECO:0000313" key="9">
    <source>
        <dbReference type="EMBL" id="KAH3671557.1"/>
    </source>
</evidence>
<dbReference type="GO" id="GO:0045944">
    <property type="term" value="P:positive regulation of transcription by RNA polymerase II"/>
    <property type="evidence" value="ECO:0007669"/>
    <property type="project" value="TreeGrafter"/>
</dbReference>
<dbReference type="InterPro" id="IPR001083">
    <property type="entry name" value="Cu_fist_DNA-bd_dom"/>
</dbReference>
<feature type="domain" description="Copper-fist" evidence="8">
    <location>
        <begin position="1"/>
        <end position="40"/>
    </location>
</feature>
<evidence type="ECO:0000313" key="10">
    <source>
        <dbReference type="Proteomes" id="UP000769157"/>
    </source>
</evidence>
<dbReference type="InterPro" id="IPR036395">
    <property type="entry name" value="Cu_fist_DNA-bd_dom_sf"/>
</dbReference>
<evidence type="ECO:0000256" key="4">
    <source>
        <dbReference type="ARBA" id="ARBA00023008"/>
    </source>
</evidence>
<dbReference type="Proteomes" id="UP000769157">
    <property type="component" value="Unassembled WGS sequence"/>
</dbReference>
<dbReference type="FunFam" id="3.90.430.10:FF:000001">
    <property type="entry name" value="Copper fist DNA-binding protein"/>
    <property type="match status" value="1"/>
</dbReference>
<dbReference type="GeneID" id="70232228"/>
<keyword evidence="2" id="KW-0479">Metal-binding</keyword>
<dbReference type="EMBL" id="JAEUBE010000055">
    <property type="protein sequence ID" value="KAH3671557.1"/>
    <property type="molecule type" value="Genomic_DNA"/>
</dbReference>
<dbReference type="GO" id="GO:0000981">
    <property type="term" value="F:DNA-binding transcription factor activity, RNA polymerase II-specific"/>
    <property type="evidence" value="ECO:0007669"/>
    <property type="project" value="TreeGrafter"/>
</dbReference>